<evidence type="ECO:0000313" key="2">
    <source>
        <dbReference type="Proteomes" id="UP001431783"/>
    </source>
</evidence>
<keyword evidence="2" id="KW-1185">Reference proteome</keyword>
<protein>
    <submittedName>
        <fullName evidence="1">Uncharacterized protein</fullName>
    </submittedName>
</protein>
<sequence length="67" mass="6989">ENVLENYHSQEGSRAGNAACDVAEVGHGCSSAVFGAYIMRVMTASANNRGSASFANICSSKLIYDGQ</sequence>
<comment type="caution">
    <text evidence="1">The sequence shown here is derived from an EMBL/GenBank/DDBJ whole genome shotgun (WGS) entry which is preliminary data.</text>
</comment>
<gene>
    <name evidence="1" type="ORF">WA026_022630</name>
</gene>
<name>A0AAW1U7H9_9CUCU</name>
<organism evidence="1 2">
    <name type="scientific">Henosepilachna vigintioctopunctata</name>
    <dbReference type="NCBI Taxonomy" id="420089"/>
    <lineage>
        <taxon>Eukaryota</taxon>
        <taxon>Metazoa</taxon>
        <taxon>Ecdysozoa</taxon>
        <taxon>Arthropoda</taxon>
        <taxon>Hexapoda</taxon>
        <taxon>Insecta</taxon>
        <taxon>Pterygota</taxon>
        <taxon>Neoptera</taxon>
        <taxon>Endopterygota</taxon>
        <taxon>Coleoptera</taxon>
        <taxon>Polyphaga</taxon>
        <taxon>Cucujiformia</taxon>
        <taxon>Coccinelloidea</taxon>
        <taxon>Coccinellidae</taxon>
        <taxon>Epilachninae</taxon>
        <taxon>Epilachnini</taxon>
        <taxon>Henosepilachna</taxon>
    </lineage>
</organism>
<dbReference type="AlphaFoldDB" id="A0AAW1U7H9"/>
<dbReference type="EMBL" id="JARQZJ010000050">
    <property type="protein sequence ID" value="KAK9878558.1"/>
    <property type="molecule type" value="Genomic_DNA"/>
</dbReference>
<evidence type="ECO:0000313" key="1">
    <source>
        <dbReference type="EMBL" id="KAK9878558.1"/>
    </source>
</evidence>
<accession>A0AAW1U7H9</accession>
<feature type="non-terminal residue" evidence="1">
    <location>
        <position position="1"/>
    </location>
</feature>
<proteinExistence type="predicted"/>
<dbReference type="Proteomes" id="UP001431783">
    <property type="component" value="Unassembled WGS sequence"/>
</dbReference>
<reference evidence="1 2" key="1">
    <citation type="submission" date="2023-03" db="EMBL/GenBank/DDBJ databases">
        <title>Genome insight into feeding habits of ladybird beetles.</title>
        <authorList>
            <person name="Li H.-S."/>
            <person name="Huang Y.-H."/>
            <person name="Pang H."/>
        </authorList>
    </citation>
    <scope>NUCLEOTIDE SEQUENCE [LARGE SCALE GENOMIC DNA]</scope>
    <source>
        <strain evidence="1">SYSU_2023b</strain>
        <tissue evidence="1">Whole body</tissue>
    </source>
</reference>